<dbReference type="InterPro" id="IPR000163">
    <property type="entry name" value="Prohibitin"/>
</dbReference>
<feature type="domain" description="Band 7" evidence="3">
    <location>
        <begin position="53"/>
        <end position="214"/>
    </location>
</feature>
<dbReference type="GO" id="GO:0008233">
    <property type="term" value="F:peptidase activity"/>
    <property type="evidence" value="ECO:0007669"/>
    <property type="project" value="UniProtKB-KW"/>
</dbReference>
<dbReference type="GO" id="GO:0006508">
    <property type="term" value="P:proteolysis"/>
    <property type="evidence" value="ECO:0007669"/>
    <property type="project" value="UniProtKB-KW"/>
</dbReference>
<dbReference type="AlphaFoldDB" id="A0A2J0KWK2"/>
<gene>
    <name evidence="4" type="ORF">COS99_08765</name>
</gene>
<keyword evidence="2" id="KW-0472">Membrane</keyword>
<dbReference type="Gene3D" id="3.30.479.30">
    <property type="entry name" value="Band 7 domain"/>
    <property type="match status" value="1"/>
</dbReference>
<evidence type="ECO:0000259" key="3">
    <source>
        <dbReference type="SMART" id="SM00244"/>
    </source>
</evidence>
<dbReference type="SMART" id="SM00244">
    <property type="entry name" value="PHB"/>
    <property type="match status" value="1"/>
</dbReference>
<dbReference type="PANTHER" id="PTHR23222">
    <property type="entry name" value="PROHIBITIN"/>
    <property type="match status" value="1"/>
</dbReference>
<dbReference type="SUPFAM" id="SSF117892">
    <property type="entry name" value="Band 7/SPFH domain"/>
    <property type="match status" value="1"/>
</dbReference>
<sequence length="298" mass="32918">MFIFALMLLVVGLVIMPLIGKFKNKAEGCDYSGTARSFGIVAIVLAAILIFASFIRVVPAGHVGVVDVFGSVNMQERKAGINLVNPFANVVMIDIQTQEEKELMPVPSKEGLTLTIEISILYRLSPDKAATIYKTVGTDYDEVAVKPQFRSATREATVFYEAKALYTSGRDEITAKIQTDLEKMLLERGVILEKVLLRAVTLPQTVSIAIEQKLKAEQESEQMKFVLTKESQEAERKIIEAKDIAEAQAIINKTLTQAYLQHEAIQAQMKMAASQNHTIVYIPSGDNGIPLVRTVNNE</sequence>
<dbReference type="EMBL" id="PEWV01000078">
    <property type="protein sequence ID" value="PIU40800.1"/>
    <property type="molecule type" value="Genomic_DNA"/>
</dbReference>
<evidence type="ECO:0000313" key="5">
    <source>
        <dbReference type="Proteomes" id="UP000230052"/>
    </source>
</evidence>
<reference evidence="4 5" key="1">
    <citation type="submission" date="2017-09" db="EMBL/GenBank/DDBJ databases">
        <title>Depth-based differentiation of microbial function through sediment-hosted aquifers and enrichment of novel symbionts in the deep terrestrial subsurface.</title>
        <authorList>
            <person name="Probst A.J."/>
            <person name="Ladd B."/>
            <person name="Jarett J.K."/>
            <person name="Geller-Mcgrath D.E."/>
            <person name="Sieber C.M."/>
            <person name="Emerson J.B."/>
            <person name="Anantharaman K."/>
            <person name="Thomas B.C."/>
            <person name="Malmstrom R."/>
            <person name="Stieglmeier M."/>
            <person name="Klingl A."/>
            <person name="Woyke T."/>
            <person name="Ryan C.M."/>
            <person name="Banfield J.F."/>
        </authorList>
    </citation>
    <scope>NUCLEOTIDE SEQUENCE [LARGE SCALE GENOMIC DNA]</scope>
    <source>
        <strain evidence="4">CG07_land_8_20_14_0_80_42_15</strain>
    </source>
</reference>
<dbReference type="InterPro" id="IPR001107">
    <property type="entry name" value="Band_7"/>
</dbReference>
<dbReference type="PRINTS" id="PR00679">
    <property type="entry name" value="PROHIBITIN"/>
</dbReference>
<keyword evidence="2" id="KW-0812">Transmembrane</keyword>
<name>A0A2J0KWK2_9BACT</name>
<evidence type="ECO:0000313" key="4">
    <source>
        <dbReference type="EMBL" id="PIU40800.1"/>
    </source>
</evidence>
<protein>
    <submittedName>
        <fullName evidence="4">Membrane protease subunit, stomatin/prohibitin</fullName>
    </submittedName>
</protein>
<keyword evidence="4" id="KW-0645">Protease</keyword>
<accession>A0A2J0KWK2</accession>
<dbReference type="Proteomes" id="UP000230052">
    <property type="component" value="Unassembled WGS sequence"/>
</dbReference>
<dbReference type="InterPro" id="IPR036013">
    <property type="entry name" value="Band_7/SPFH_dom_sf"/>
</dbReference>
<dbReference type="PANTHER" id="PTHR23222:SF0">
    <property type="entry name" value="PROHIBITIN 1"/>
    <property type="match status" value="1"/>
</dbReference>
<keyword evidence="2" id="KW-1133">Transmembrane helix</keyword>
<proteinExistence type="predicted"/>
<comment type="caution">
    <text evidence="4">The sequence shown here is derived from an EMBL/GenBank/DDBJ whole genome shotgun (WGS) entry which is preliminary data.</text>
</comment>
<keyword evidence="4" id="KW-0378">Hydrolase</keyword>
<dbReference type="CDD" id="cd03401">
    <property type="entry name" value="SPFH_prohibitin"/>
    <property type="match status" value="1"/>
</dbReference>
<feature type="transmembrane region" description="Helical" evidence="2">
    <location>
        <begin position="36"/>
        <end position="55"/>
    </location>
</feature>
<dbReference type="GO" id="GO:0016020">
    <property type="term" value="C:membrane"/>
    <property type="evidence" value="ECO:0007669"/>
    <property type="project" value="UniProtKB-SubCell"/>
</dbReference>
<evidence type="ECO:0000256" key="2">
    <source>
        <dbReference type="SAM" id="Phobius"/>
    </source>
</evidence>
<dbReference type="Pfam" id="PF01145">
    <property type="entry name" value="Band_7"/>
    <property type="match status" value="1"/>
</dbReference>
<organism evidence="4 5">
    <name type="scientific">Candidatus Aquitaenariimonas noxiae</name>
    <dbReference type="NCBI Taxonomy" id="1974741"/>
    <lineage>
        <taxon>Bacteria</taxon>
        <taxon>Pseudomonadati</taxon>
        <taxon>Candidatus Omnitrophota</taxon>
        <taxon>Candidatus Aquitaenariimonas</taxon>
    </lineage>
</organism>
<comment type="subcellular location">
    <subcellularLocation>
        <location evidence="1">Membrane</location>
        <topology evidence="1">Single-pass membrane protein</topology>
    </subcellularLocation>
</comment>
<evidence type="ECO:0000256" key="1">
    <source>
        <dbReference type="ARBA" id="ARBA00004167"/>
    </source>
</evidence>